<dbReference type="InterPro" id="IPR013249">
    <property type="entry name" value="RNA_pol_sigma70_r4_t2"/>
</dbReference>
<dbReference type="Pfam" id="PF04542">
    <property type="entry name" value="Sigma70_r2"/>
    <property type="match status" value="1"/>
</dbReference>
<dbReference type="InterPro" id="IPR039425">
    <property type="entry name" value="RNA_pol_sigma-70-like"/>
</dbReference>
<dbReference type="CDD" id="cd00531">
    <property type="entry name" value="NTF2_like"/>
    <property type="match status" value="1"/>
</dbReference>
<dbReference type="OrthoDB" id="7376212at2"/>
<evidence type="ECO:0000256" key="5">
    <source>
        <dbReference type="ARBA" id="ARBA00023125"/>
    </source>
</evidence>
<sequence length="341" mass="37544">MDDAPLRPHVDEQLPAPAEDEFRKLVEPHRTELHAHCYRMLGSVHDAEDALQETMVRAWRGLARFEGRSSVRAWLYRIATNVCLTALEQRPKRALPIDLSPAAAAGEPPGDPVEGVRWLGPYPDRRLGLPSGFAGPEARYELRESVELAFVAALQHLPATQRAALIVRDVLGFSAREAAELLGTTTAAVNSALQHARDNVRSRIPERSQQATLRDLGDRRVDGLVRSFTEAMRRGDVDAVVGLLAEDAVWSMPPLPQWYRGHAAIAEFLAGGPFTQRWQHIRATANGQPAVGSYLWDREQGRFRAFALDVLTVRGGAIAGVTAFLDAPVFAEFGLPETVES</sequence>
<evidence type="ECO:0000259" key="9">
    <source>
        <dbReference type="Pfam" id="PF12680"/>
    </source>
</evidence>
<dbReference type="EMBL" id="QQAZ01000001">
    <property type="protein sequence ID" value="RDI55376.1"/>
    <property type="molecule type" value="Genomic_DNA"/>
</dbReference>
<dbReference type="Gene3D" id="3.10.450.50">
    <property type="match status" value="1"/>
</dbReference>
<reference evidence="10 11" key="1">
    <citation type="submission" date="2018-07" db="EMBL/GenBank/DDBJ databases">
        <title>Genomic Encyclopedia of Type Strains, Phase IV (KMG-IV): sequencing the most valuable type-strain genomes for metagenomic binning, comparative biology and taxonomic classification.</title>
        <authorList>
            <person name="Goeker M."/>
        </authorList>
    </citation>
    <scope>NUCLEOTIDE SEQUENCE [LARGE SCALE GENOMIC DNA]</scope>
    <source>
        <strain evidence="10 11">DSM 44952</strain>
    </source>
</reference>
<dbReference type="AlphaFoldDB" id="A0A370HF28"/>
<dbReference type="Pfam" id="PF12680">
    <property type="entry name" value="SnoaL_2"/>
    <property type="match status" value="1"/>
</dbReference>
<dbReference type="RefSeq" id="WP_068017624.1">
    <property type="nucleotide sequence ID" value="NZ_QQAZ01000001.1"/>
</dbReference>
<protein>
    <submittedName>
        <fullName evidence="10">RNA polymerase ECF family sigma subunit</fullName>
    </submittedName>
</protein>
<dbReference type="Pfam" id="PF08281">
    <property type="entry name" value="Sigma70_r4_2"/>
    <property type="match status" value="1"/>
</dbReference>
<proteinExistence type="inferred from homology"/>
<evidence type="ECO:0000256" key="6">
    <source>
        <dbReference type="ARBA" id="ARBA00023163"/>
    </source>
</evidence>
<evidence type="ECO:0000256" key="3">
    <source>
        <dbReference type="ARBA" id="ARBA00023015"/>
    </source>
</evidence>
<dbReference type="InterPro" id="IPR036388">
    <property type="entry name" value="WH-like_DNA-bd_sf"/>
</dbReference>
<dbReference type="InterPro" id="IPR014284">
    <property type="entry name" value="RNA_pol_sigma-70_dom"/>
</dbReference>
<dbReference type="NCBIfam" id="NF006089">
    <property type="entry name" value="PRK08241.1"/>
    <property type="match status" value="1"/>
</dbReference>
<accession>A0A370HF28</accession>
<keyword evidence="4" id="KW-0731">Sigma factor</keyword>
<dbReference type="GO" id="GO:0006352">
    <property type="term" value="P:DNA-templated transcription initiation"/>
    <property type="evidence" value="ECO:0007669"/>
    <property type="project" value="InterPro"/>
</dbReference>
<keyword evidence="5" id="KW-0238">DNA-binding</keyword>
<comment type="subunit">
    <text evidence="2">Interacts transiently with the RNA polymerase catalytic core formed by RpoA, RpoB, RpoC and RpoZ (2 alpha, 1 beta, 1 beta' and 1 omega subunit) to form the RNA polymerase holoenzyme that can initiate transcription.</text>
</comment>
<evidence type="ECO:0000313" key="10">
    <source>
        <dbReference type="EMBL" id="RDI55376.1"/>
    </source>
</evidence>
<dbReference type="SUPFAM" id="SSF54427">
    <property type="entry name" value="NTF2-like"/>
    <property type="match status" value="1"/>
</dbReference>
<keyword evidence="11" id="KW-1185">Reference proteome</keyword>
<dbReference type="NCBIfam" id="TIGR02937">
    <property type="entry name" value="sigma70-ECF"/>
    <property type="match status" value="1"/>
</dbReference>
<keyword evidence="3" id="KW-0805">Transcription regulation</keyword>
<dbReference type="InterPro" id="IPR013324">
    <property type="entry name" value="RNA_pol_sigma_r3/r4-like"/>
</dbReference>
<name>A0A370HF28_9NOCA</name>
<organism evidence="10 11">
    <name type="scientific">Nocardia mexicana</name>
    <dbReference type="NCBI Taxonomy" id="279262"/>
    <lineage>
        <taxon>Bacteria</taxon>
        <taxon>Bacillati</taxon>
        <taxon>Actinomycetota</taxon>
        <taxon>Actinomycetes</taxon>
        <taxon>Mycobacteriales</taxon>
        <taxon>Nocardiaceae</taxon>
        <taxon>Nocardia</taxon>
    </lineage>
</organism>
<feature type="domain" description="SnoaL-like" evidence="9">
    <location>
        <begin position="225"/>
        <end position="319"/>
    </location>
</feature>
<dbReference type="Proteomes" id="UP000255355">
    <property type="component" value="Unassembled WGS sequence"/>
</dbReference>
<comment type="similarity">
    <text evidence="1">Belongs to the sigma-70 factor family. ECF subfamily.</text>
</comment>
<dbReference type="NCBIfam" id="TIGR02960">
    <property type="entry name" value="SigX5"/>
    <property type="match status" value="1"/>
</dbReference>
<dbReference type="InterPro" id="IPR014305">
    <property type="entry name" value="RNA_pol_sigma-G_actinobac"/>
</dbReference>
<dbReference type="STRING" id="1210089.GCA_001613165_02224"/>
<dbReference type="InterPro" id="IPR007627">
    <property type="entry name" value="RNA_pol_sigma70_r2"/>
</dbReference>
<evidence type="ECO:0000256" key="1">
    <source>
        <dbReference type="ARBA" id="ARBA00010641"/>
    </source>
</evidence>
<keyword evidence="6" id="KW-0804">Transcription</keyword>
<feature type="domain" description="RNA polymerase sigma-70 region 2" evidence="7">
    <location>
        <begin position="25"/>
        <end position="90"/>
    </location>
</feature>
<evidence type="ECO:0000313" key="11">
    <source>
        <dbReference type="Proteomes" id="UP000255355"/>
    </source>
</evidence>
<dbReference type="SUPFAM" id="SSF88659">
    <property type="entry name" value="Sigma3 and sigma4 domains of RNA polymerase sigma factors"/>
    <property type="match status" value="1"/>
</dbReference>
<evidence type="ECO:0000256" key="2">
    <source>
        <dbReference type="ARBA" id="ARBA00011344"/>
    </source>
</evidence>
<gene>
    <name evidence="10" type="ORF">DFR68_101209</name>
</gene>
<feature type="domain" description="RNA polymerase sigma factor 70 region 4 type 2" evidence="8">
    <location>
        <begin position="149"/>
        <end position="197"/>
    </location>
</feature>
<dbReference type="Gene3D" id="1.10.1740.10">
    <property type="match status" value="1"/>
</dbReference>
<dbReference type="PANTHER" id="PTHR43133:SF65">
    <property type="entry name" value="ECF RNA POLYMERASE SIGMA FACTOR SIGG"/>
    <property type="match status" value="1"/>
</dbReference>
<dbReference type="Gene3D" id="1.10.10.10">
    <property type="entry name" value="Winged helix-like DNA-binding domain superfamily/Winged helix DNA-binding domain"/>
    <property type="match status" value="1"/>
</dbReference>
<dbReference type="GO" id="GO:0003677">
    <property type="term" value="F:DNA binding"/>
    <property type="evidence" value="ECO:0007669"/>
    <property type="project" value="UniProtKB-KW"/>
</dbReference>
<dbReference type="PANTHER" id="PTHR43133">
    <property type="entry name" value="RNA POLYMERASE ECF-TYPE SIGMA FACTO"/>
    <property type="match status" value="1"/>
</dbReference>
<comment type="caution">
    <text evidence="10">The sequence shown here is derived from an EMBL/GenBank/DDBJ whole genome shotgun (WGS) entry which is preliminary data.</text>
</comment>
<evidence type="ECO:0000259" key="8">
    <source>
        <dbReference type="Pfam" id="PF08281"/>
    </source>
</evidence>
<evidence type="ECO:0000259" key="7">
    <source>
        <dbReference type="Pfam" id="PF04542"/>
    </source>
</evidence>
<dbReference type="InterPro" id="IPR037401">
    <property type="entry name" value="SnoaL-like"/>
</dbReference>
<evidence type="ECO:0000256" key="4">
    <source>
        <dbReference type="ARBA" id="ARBA00023082"/>
    </source>
</evidence>
<dbReference type="SUPFAM" id="SSF88946">
    <property type="entry name" value="Sigma2 domain of RNA polymerase sigma factors"/>
    <property type="match status" value="1"/>
</dbReference>
<dbReference type="InterPro" id="IPR013325">
    <property type="entry name" value="RNA_pol_sigma_r2"/>
</dbReference>
<dbReference type="InterPro" id="IPR032710">
    <property type="entry name" value="NTF2-like_dom_sf"/>
</dbReference>
<dbReference type="GO" id="GO:0016987">
    <property type="term" value="F:sigma factor activity"/>
    <property type="evidence" value="ECO:0007669"/>
    <property type="project" value="UniProtKB-KW"/>
</dbReference>